<sequence>MTRRASSVSARSLAILFSVRKFEYSDQINWLTITRPDAYHLYIEIFKRGDRHDHQQNGKRVRHR</sequence>
<name>A0A2L1UVI5_9GAMM</name>
<dbReference type="Proteomes" id="UP000239197">
    <property type="component" value="Chromosome"/>
</dbReference>
<evidence type="ECO:0000313" key="1">
    <source>
        <dbReference type="EMBL" id="AVF36921.1"/>
    </source>
</evidence>
<dbReference type="AlphaFoldDB" id="A0A2L1UVI5"/>
<dbReference type="KEGG" id="rox:BV494_19245"/>
<proteinExistence type="predicted"/>
<dbReference type="OrthoDB" id="6505410at2"/>
<dbReference type="EMBL" id="CP019062">
    <property type="protein sequence ID" value="AVF36921.1"/>
    <property type="molecule type" value="Genomic_DNA"/>
</dbReference>
<keyword evidence="2" id="KW-1185">Reference proteome</keyword>
<reference evidence="2" key="1">
    <citation type="submission" date="2017-01" db="EMBL/GenBank/DDBJ databases">
        <title>Genome sequence of Rouxiella sp. ERMR1:05.</title>
        <authorList>
            <person name="Kumar R."/>
            <person name="Singh D."/>
            <person name="Kumar S."/>
        </authorList>
    </citation>
    <scope>NUCLEOTIDE SEQUENCE [LARGE SCALE GENOMIC DNA]</scope>
    <source>
        <strain evidence="2">ERMR1:05</strain>
    </source>
</reference>
<organism evidence="1 2">
    <name type="scientific">Rahnella sikkimica</name>
    <dbReference type="NCBI Taxonomy" id="1805933"/>
    <lineage>
        <taxon>Bacteria</taxon>
        <taxon>Pseudomonadati</taxon>
        <taxon>Pseudomonadota</taxon>
        <taxon>Gammaproteobacteria</taxon>
        <taxon>Enterobacterales</taxon>
        <taxon>Yersiniaceae</taxon>
        <taxon>Rahnella</taxon>
    </lineage>
</organism>
<protein>
    <submittedName>
        <fullName evidence="1">Uncharacterized protein</fullName>
    </submittedName>
</protein>
<evidence type="ECO:0000313" key="2">
    <source>
        <dbReference type="Proteomes" id="UP000239197"/>
    </source>
</evidence>
<gene>
    <name evidence="1" type="ORF">BV494_19245</name>
</gene>
<accession>A0A2L1UVI5</accession>